<evidence type="ECO:0000259" key="1">
    <source>
        <dbReference type="Pfam" id="PF13462"/>
    </source>
</evidence>
<dbReference type="STRING" id="904291.A7J15_07155"/>
<comment type="caution">
    <text evidence="2">The sequence shown here is derived from an EMBL/GenBank/DDBJ whole genome shotgun (WGS) entry which is preliminary data.</text>
</comment>
<feature type="domain" description="Thioredoxin-like fold" evidence="1">
    <location>
        <begin position="132"/>
        <end position="270"/>
    </location>
</feature>
<dbReference type="InterPro" id="IPR036249">
    <property type="entry name" value="Thioredoxin-like_sf"/>
</dbReference>
<dbReference type="Gene3D" id="3.40.30.10">
    <property type="entry name" value="Glutaredoxin"/>
    <property type="match status" value="1"/>
</dbReference>
<dbReference type="InterPro" id="IPR012336">
    <property type="entry name" value="Thioredoxin-like_fold"/>
</dbReference>
<gene>
    <name evidence="2" type="ORF">A7J15_07155</name>
</gene>
<proteinExistence type="predicted"/>
<dbReference type="SUPFAM" id="SSF52833">
    <property type="entry name" value="Thioredoxin-like"/>
    <property type="match status" value="1"/>
</dbReference>
<evidence type="ECO:0000313" key="3">
    <source>
        <dbReference type="Proteomes" id="UP000093355"/>
    </source>
</evidence>
<evidence type="ECO:0000313" key="2">
    <source>
        <dbReference type="EMBL" id="OCG73972.1"/>
    </source>
</evidence>
<dbReference type="GO" id="GO:0016853">
    <property type="term" value="F:isomerase activity"/>
    <property type="evidence" value="ECO:0007669"/>
    <property type="project" value="UniProtKB-KW"/>
</dbReference>
<dbReference type="Pfam" id="PF13462">
    <property type="entry name" value="Thioredoxin_4"/>
    <property type="match status" value="1"/>
</dbReference>
<dbReference type="RefSeq" id="WP_067026386.1">
    <property type="nucleotide sequence ID" value="NZ_CP038256.1"/>
</dbReference>
<accession>A0A1B9NBI0</accession>
<name>A0A1B9NBI0_9MICO</name>
<protein>
    <submittedName>
        <fullName evidence="2">Protein-disulfide isomerase</fullName>
    </submittedName>
</protein>
<keyword evidence="2" id="KW-0413">Isomerase</keyword>
<dbReference type="EMBL" id="LXMD01000023">
    <property type="protein sequence ID" value="OCG73972.1"/>
    <property type="molecule type" value="Genomic_DNA"/>
</dbReference>
<dbReference type="AlphaFoldDB" id="A0A1B9NBI0"/>
<organism evidence="2 3">
    <name type="scientific">Microbacterium sediminis</name>
    <dbReference type="NCBI Taxonomy" id="904291"/>
    <lineage>
        <taxon>Bacteria</taxon>
        <taxon>Bacillati</taxon>
        <taxon>Actinomycetota</taxon>
        <taxon>Actinomycetes</taxon>
        <taxon>Micrococcales</taxon>
        <taxon>Microbacteriaceae</taxon>
        <taxon>Microbacterium</taxon>
    </lineage>
</organism>
<dbReference type="Proteomes" id="UP000093355">
    <property type="component" value="Unassembled WGS sequence"/>
</dbReference>
<reference evidence="2 3" key="1">
    <citation type="submission" date="2016-05" db="EMBL/GenBank/DDBJ databases">
        <authorList>
            <person name="Lavstsen T."/>
            <person name="Jespersen J.S."/>
        </authorList>
    </citation>
    <scope>NUCLEOTIDE SEQUENCE [LARGE SCALE GENOMIC DNA]</scope>
    <source>
        <strain evidence="2 3">YLB-01</strain>
    </source>
</reference>
<sequence>MSSDETPGRRDALRAKAKQVTAKQTRARVLWRVAAGVVIVGALTAAGIAITNTVVPEVTGETQVPRGFVEGGFSVDDVDLSSMSDAATPEATPEPAEEPQPSETPAEEPVQIRIYVDYLSEEAGAFEAANAARLAQWVTGGDVSLSYHPVAMLTAKSSGTKYSQRAVSAAACVATHSGNAFAAYNHELLTNQPEVGTEGYTDEELADLAVAVGAENTREVRDCIEGEDYVAWAREATAAALDGALPGTDDVELAGVPLILVDGQAYVGSLDDPAEFTQFVLTVESDAYLATPTPTPTPAE</sequence>
<dbReference type="OrthoDB" id="117402at2"/>
<keyword evidence="3" id="KW-1185">Reference proteome</keyword>